<feature type="domain" description="PAC" evidence="5">
    <location>
        <begin position="581"/>
        <end position="632"/>
    </location>
</feature>
<dbReference type="InterPro" id="IPR000700">
    <property type="entry name" value="PAS-assoc_C"/>
</dbReference>
<dbReference type="InterPro" id="IPR029016">
    <property type="entry name" value="GAF-like_dom_sf"/>
</dbReference>
<dbReference type="Pfam" id="PF04967">
    <property type="entry name" value="HTH_10"/>
    <property type="match status" value="1"/>
</dbReference>
<dbReference type="SUPFAM" id="SSF55785">
    <property type="entry name" value="PYP-like sensor domain (PAS domain)"/>
    <property type="match status" value="4"/>
</dbReference>
<dbReference type="InterPro" id="IPR001610">
    <property type="entry name" value="PAC"/>
</dbReference>
<gene>
    <name evidence="6" type="ORF">ACFQKE_12810</name>
</gene>
<organism evidence="6 7">
    <name type="scientific">Haloplanus litoreus</name>
    <dbReference type="NCBI Taxonomy" id="767515"/>
    <lineage>
        <taxon>Archaea</taxon>
        <taxon>Methanobacteriati</taxon>
        <taxon>Methanobacteriota</taxon>
        <taxon>Stenosarchaea group</taxon>
        <taxon>Halobacteria</taxon>
        <taxon>Halobacteriales</taxon>
        <taxon>Haloferacaceae</taxon>
        <taxon>Haloplanus</taxon>
    </lineage>
</organism>
<dbReference type="SMART" id="SM00086">
    <property type="entry name" value="PAC"/>
    <property type="match status" value="4"/>
</dbReference>
<dbReference type="InterPro" id="IPR052155">
    <property type="entry name" value="Biofilm_reg_signaling"/>
</dbReference>
<dbReference type="PROSITE" id="PS50113">
    <property type="entry name" value="PAC"/>
    <property type="match status" value="3"/>
</dbReference>
<proteinExistence type="predicted"/>
<dbReference type="Pfam" id="PF00989">
    <property type="entry name" value="PAS"/>
    <property type="match status" value="1"/>
</dbReference>
<feature type="domain" description="PAC" evidence="5">
    <location>
        <begin position="328"/>
        <end position="378"/>
    </location>
</feature>
<dbReference type="InterPro" id="IPR013655">
    <property type="entry name" value="PAS_fold_3"/>
</dbReference>
<feature type="domain" description="PAS" evidence="4">
    <location>
        <begin position="154"/>
        <end position="203"/>
    </location>
</feature>
<dbReference type="InterPro" id="IPR013767">
    <property type="entry name" value="PAS_fold"/>
</dbReference>
<dbReference type="Pfam" id="PF15915">
    <property type="entry name" value="BAT"/>
    <property type="match status" value="1"/>
</dbReference>
<dbReference type="Pfam" id="PF08447">
    <property type="entry name" value="PAS_3"/>
    <property type="match status" value="1"/>
</dbReference>
<reference evidence="6 7" key="1">
    <citation type="journal article" date="2019" name="Int. J. Syst. Evol. Microbiol.">
        <title>The Global Catalogue of Microorganisms (GCM) 10K type strain sequencing project: providing services to taxonomists for standard genome sequencing and annotation.</title>
        <authorList>
            <consortium name="The Broad Institute Genomics Platform"/>
            <consortium name="The Broad Institute Genome Sequencing Center for Infectious Disease"/>
            <person name="Wu L."/>
            <person name="Ma J."/>
        </authorList>
    </citation>
    <scope>NUCLEOTIDE SEQUENCE [LARGE SCALE GENOMIC DNA]</scope>
    <source>
        <strain evidence="6 7">GX21</strain>
    </source>
</reference>
<evidence type="ECO:0000256" key="1">
    <source>
        <dbReference type="ARBA" id="ARBA00023015"/>
    </source>
</evidence>
<evidence type="ECO:0000256" key="2">
    <source>
        <dbReference type="ARBA" id="ARBA00023163"/>
    </source>
</evidence>
<dbReference type="Pfam" id="PF13185">
    <property type="entry name" value="GAF_2"/>
    <property type="match status" value="1"/>
</dbReference>
<feature type="domain" description="PAS" evidence="4">
    <location>
        <begin position="251"/>
        <end position="295"/>
    </location>
</feature>
<protein>
    <submittedName>
        <fullName evidence="6">PAS domain S-box protein</fullName>
    </submittedName>
</protein>
<dbReference type="InterPro" id="IPR031803">
    <property type="entry name" value="BAT_GAF/HTH-assoc"/>
</dbReference>
<comment type="caution">
    <text evidence="6">The sequence shown here is derived from an EMBL/GenBank/DDBJ whole genome shotgun (WGS) entry which is preliminary data.</text>
</comment>
<dbReference type="PANTHER" id="PTHR44757:SF2">
    <property type="entry name" value="BIOFILM ARCHITECTURE MAINTENANCE PROTEIN MBAA"/>
    <property type="match status" value="1"/>
</dbReference>
<feature type="region of interest" description="Disordered" evidence="3">
    <location>
        <begin position="852"/>
        <end position="872"/>
    </location>
</feature>
<keyword evidence="7" id="KW-1185">Reference proteome</keyword>
<dbReference type="InterPro" id="IPR007050">
    <property type="entry name" value="HTH_bacterioopsin"/>
</dbReference>
<dbReference type="Proteomes" id="UP001596434">
    <property type="component" value="Unassembled WGS sequence"/>
</dbReference>
<evidence type="ECO:0000256" key="3">
    <source>
        <dbReference type="SAM" id="MobiDB-lite"/>
    </source>
</evidence>
<dbReference type="InterPro" id="IPR035965">
    <property type="entry name" value="PAS-like_dom_sf"/>
</dbReference>
<dbReference type="EMBL" id="JBHTAT010000001">
    <property type="protein sequence ID" value="MFC7256165.1"/>
    <property type="molecule type" value="Genomic_DNA"/>
</dbReference>
<dbReference type="SMART" id="SM00091">
    <property type="entry name" value="PAS"/>
    <property type="match status" value="3"/>
</dbReference>
<dbReference type="PANTHER" id="PTHR44757">
    <property type="entry name" value="DIGUANYLATE CYCLASE DGCP"/>
    <property type="match status" value="1"/>
</dbReference>
<evidence type="ECO:0000259" key="4">
    <source>
        <dbReference type="PROSITE" id="PS50112"/>
    </source>
</evidence>
<dbReference type="NCBIfam" id="TIGR00229">
    <property type="entry name" value="sensory_box"/>
    <property type="match status" value="3"/>
</dbReference>
<keyword evidence="2" id="KW-0804">Transcription</keyword>
<dbReference type="SMART" id="SM00065">
    <property type="entry name" value="GAF"/>
    <property type="match status" value="1"/>
</dbReference>
<accession>A0ABD5ZZN4</accession>
<evidence type="ECO:0000313" key="6">
    <source>
        <dbReference type="EMBL" id="MFC7256165.1"/>
    </source>
</evidence>
<dbReference type="InterPro" id="IPR003018">
    <property type="entry name" value="GAF"/>
</dbReference>
<sequence>MSSLRSGSITVAVVGTPETAAAFRSGVGPADPPVAVESLPLAAVAETLDEGSPDCLLVDDGVPDVDGAAVAADVGDAVPVVVLVDGGYDRTTAALSAGAADTLPRRVVEDDPHLLATRLASLVDCEHERAAAEGREKYSTLVEQSSDGIVLVQDGEFTFVNERFTEITGYDRETLLDGPFYEVFTPESRELVRDRYRRRIAGESPPNRYDVQVETAVGERRTLDLVVSRIQHGGEPATLVNFRDVTERRRREREYEQIFDGVNDTISVHDPGSGEMIDANESLCDLLGYEKSELLECGAAAVSVEREGFTEERGQEIIRSVVESGEPRQMEWQVETRDGERRWLEVNGTTARIGGETRYLAIGRDVTERKRREREYEQIFNGVTDIINVYDPETGDLVAVNDTMCALTGYDRETILDRGIGALSATEEGYTPDRARETLQEIMEADGKRDLEWALETADGEVRWLDVTATPTTINGEDRLLTISRDVTERRRSEQRLRAVLDRIDEAVFLAPAHELDRASPNPDFLSSGYEDIWGQPLSTLHERYPDGFFGTLHEDDEAGYRAFVERIQRDVETGTAADSYAREYRVERPDGEVRWVHSDFYPTAWTNGPQRIVIVSRDVTGRKARERRMASFNAATEDLATADRPAEAARMAVEAGVETLDLSAVGAFLYDGDEGVLRPEVCAGSIPDDLRDRTVDADGGHLWDAFATGTVVTPDDDDRLAALDDWRALALGNHGVLLVGSPERSLAPDTIQAAHVLAATLEAALNHLRGQRRLAAQEERLRTQTKRAERLDRIATLTQQVEAAITDASGAAEVERAVCDRLADAGPYERAWIGGVEVGADRLTPRVAVGTSPAAATETSLSTTAAGPDPHPAVRAWRSDDVAVADSLVADGPSGDWRRAALAEGIQSVCAVPLTYDGITHGVLTVAAASPNAFGDRARDFLDQLGTSVGYALAAIERRRALESDETVELVFRGDDTSVDLPFARAARAADCRVRHERTVARDGEVSVFFTFETGTDGAANVAKRTFPGEVSVVTDDAASTLVEVRTDTWFGSPLAEYGAVLRRAVATPAETTIAVEVSAQADVRSFTDRLRELAPSVELAAKRQHERQERTPGELRDRVTERLTDRQRDALTTALAAGYFEWPREHDGCEVADRLGITQPTFNKHLRLAERKTFSLLFGAAGFDAA</sequence>
<dbReference type="SUPFAM" id="SSF55781">
    <property type="entry name" value="GAF domain-like"/>
    <property type="match status" value="2"/>
</dbReference>
<dbReference type="InterPro" id="IPR000014">
    <property type="entry name" value="PAS"/>
</dbReference>
<dbReference type="Gene3D" id="3.30.450.20">
    <property type="entry name" value="PAS domain"/>
    <property type="match status" value="4"/>
</dbReference>
<evidence type="ECO:0000259" key="5">
    <source>
        <dbReference type="PROSITE" id="PS50113"/>
    </source>
</evidence>
<evidence type="ECO:0000313" key="7">
    <source>
        <dbReference type="Proteomes" id="UP001596434"/>
    </source>
</evidence>
<dbReference type="AlphaFoldDB" id="A0ABD5ZZN4"/>
<feature type="domain" description="PAC" evidence="5">
    <location>
        <begin position="449"/>
        <end position="499"/>
    </location>
</feature>
<dbReference type="Gene3D" id="3.30.450.40">
    <property type="match status" value="2"/>
</dbReference>
<dbReference type="GeneID" id="96954546"/>
<name>A0ABD5ZZN4_9EURY</name>
<dbReference type="RefSeq" id="WP_379704732.1">
    <property type="nucleotide sequence ID" value="NZ_JBHTAT010000001.1"/>
</dbReference>
<feature type="domain" description="PAS" evidence="4">
    <location>
        <begin position="372"/>
        <end position="446"/>
    </location>
</feature>
<keyword evidence="1" id="KW-0805">Transcription regulation</keyword>
<dbReference type="CDD" id="cd00130">
    <property type="entry name" value="PAS"/>
    <property type="match status" value="4"/>
</dbReference>
<feature type="compositionally biased region" description="Low complexity" evidence="3">
    <location>
        <begin position="852"/>
        <end position="867"/>
    </location>
</feature>
<dbReference type="Pfam" id="PF13426">
    <property type="entry name" value="PAS_9"/>
    <property type="match status" value="2"/>
</dbReference>
<dbReference type="PROSITE" id="PS50112">
    <property type="entry name" value="PAS"/>
    <property type="match status" value="3"/>
</dbReference>